<keyword evidence="1" id="KW-0238">DNA-binding</keyword>
<dbReference type="GO" id="GO:0003677">
    <property type="term" value="F:DNA binding"/>
    <property type="evidence" value="ECO:0007669"/>
    <property type="project" value="UniProtKB-KW"/>
</dbReference>
<dbReference type="EMBL" id="JAAMPJ010000005">
    <property type="protein sequence ID" value="NGY61236.1"/>
    <property type="molecule type" value="Genomic_DNA"/>
</dbReference>
<evidence type="ECO:0000313" key="6">
    <source>
        <dbReference type="Proteomes" id="UP000481360"/>
    </source>
</evidence>
<dbReference type="Pfam" id="PF00589">
    <property type="entry name" value="Phage_integrase"/>
    <property type="match status" value="1"/>
</dbReference>
<dbReference type="Gene3D" id="1.10.443.10">
    <property type="entry name" value="Intergrase catalytic core"/>
    <property type="match status" value="1"/>
</dbReference>
<dbReference type="InterPro" id="IPR050090">
    <property type="entry name" value="Tyrosine_recombinase_XerCD"/>
</dbReference>
<comment type="caution">
    <text evidence="5">The sequence shown here is derived from an EMBL/GenBank/DDBJ whole genome shotgun (WGS) entry which is preliminary data.</text>
</comment>
<evidence type="ECO:0000313" key="5">
    <source>
        <dbReference type="EMBL" id="NGY61236.1"/>
    </source>
</evidence>
<dbReference type="PANTHER" id="PTHR30349">
    <property type="entry name" value="PHAGE INTEGRASE-RELATED"/>
    <property type="match status" value="1"/>
</dbReference>
<name>A0A7C9VUP0_9PSEU</name>
<evidence type="ECO:0000256" key="2">
    <source>
        <dbReference type="ARBA" id="ARBA00023172"/>
    </source>
</evidence>
<dbReference type="SUPFAM" id="SSF56349">
    <property type="entry name" value="DNA breaking-rejoining enzymes"/>
    <property type="match status" value="1"/>
</dbReference>
<dbReference type="PANTHER" id="PTHR30349:SF91">
    <property type="entry name" value="INTA PROTEIN"/>
    <property type="match status" value="1"/>
</dbReference>
<gene>
    <name evidence="5" type="ORF">G7043_20115</name>
</gene>
<dbReference type="PROSITE" id="PS51898">
    <property type="entry name" value="TYR_RECOMBINASE"/>
    <property type="match status" value="1"/>
</dbReference>
<reference evidence="5 6" key="1">
    <citation type="submission" date="2020-03" db="EMBL/GenBank/DDBJ databases">
        <title>Isolation and identification of active actinomycetes.</title>
        <authorList>
            <person name="Sun X."/>
        </authorList>
    </citation>
    <scope>NUCLEOTIDE SEQUENCE [LARGE SCALE GENOMIC DNA]</scope>
    <source>
        <strain evidence="5 6">NEAU-D13</strain>
    </source>
</reference>
<dbReference type="GO" id="GO:0015074">
    <property type="term" value="P:DNA integration"/>
    <property type="evidence" value="ECO:0007669"/>
    <property type="project" value="InterPro"/>
</dbReference>
<dbReference type="InterPro" id="IPR011010">
    <property type="entry name" value="DNA_brk_join_enz"/>
</dbReference>
<dbReference type="AlphaFoldDB" id="A0A7C9VUP0"/>
<feature type="region of interest" description="Disordered" evidence="3">
    <location>
        <begin position="518"/>
        <end position="556"/>
    </location>
</feature>
<dbReference type="RefSeq" id="WP_166048211.1">
    <property type="nucleotide sequence ID" value="NZ_JAAMPJ010000005.1"/>
</dbReference>
<evidence type="ECO:0000256" key="3">
    <source>
        <dbReference type="SAM" id="MobiDB-lite"/>
    </source>
</evidence>
<dbReference type="Gene3D" id="1.10.150.130">
    <property type="match status" value="1"/>
</dbReference>
<sequence length="556" mass="62194">MQSRTPDASKGVALGSTFKRCSCRNPATNKLFGQSCPKLRRSEHGTWGYRIELPADANGERRPRRRTTFDSETAAQDELDLVRRLLAIPRSGDTKALTQVGDLIAEALRNQTPIPDEDTVRRRVRPKGGLRDRIQVGPYFLEWLPKRKGISKNTRRSYESHIRLYLVPYLGDIWLDELESADFTLMFERIEEFNERIEELRNSPDPDHRALVRYRRPVGIASMHRIVATACKGLNDAMHGDGLITLNPAVRVELPPEVRPKPLIWTEARVARWLETGEIPGKVMVWTPEQTGAFLDFIAHHRLYAFFHLLAHAGLRRGEGLGQYWVDLDEEAATLAIRFQLLQVGWETEFGTPKTDSSVAIITLDRGTVLELRAHRSRQQRERDAAGDAWVDLGLMFTEPDGSPLHPADVTDLFNKLVEQAGLPPIRLHDLRHGAATFALASGADMKVVSSMLRHSSITITADTYTGVLPQVARKTAEGIARLVPRKVASVRVLPDHPAIEDHPRLGLTSGSQTMIHNDETENEDGVGKCKEAGRDESQPASLEYAARDSNPGPAD</sequence>
<accession>A0A7C9VUP0</accession>
<feature type="compositionally biased region" description="Basic and acidic residues" evidence="3">
    <location>
        <begin position="526"/>
        <end position="538"/>
    </location>
</feature>
<evidence type="ECO:0000259" key="4">
    <source>
        <dbReference type="PROSITE" id="PS51898"/>
    </source>
</evidence>
<dbReference type="InterPro" id="IPR010998">
    <property type="entry name" value="Integrase_recombinase_N"/>
</dbReference>
<dbReference type="GO" id="GO:0006310">
    <property type="term" value="P:DNA recombination"/>
    <property type="evidence" value="ECO:0007669"/>
    <property type="project" value="UniProtKB-KW"/>
</dbReference>
<dbReference type="InterPro" id="IPR013762">
    <property type="entry name" value="Integrase-like_cat_sf"/>
</dbReference>
<dbReference type="CDD" id="cd01189">
    <property type="entry name" value="INT_ICEBs1_C_like"/>
    <property type="match status" value="1"/>
</dbReference>
<keyword evidence="6" id="KW-1185">Reference proteome</keyword>
<dbReference type="Proteomes" id="UP000481360">
    <property type="component" value="Unassembled WGS sequence"/>
</dbReference>
<feature type="domain" description="Tyr recombinase" evidence="4">
    <location>
        <begin position="281"/>
        <end position="478"/>
    </location>
</feature>
<dbReference type="InterPro" id="IPR002104">
    <property type="entry name" value="Integrase_catalytic"/>
</dbReference>
<organism evidence="5 6">
    <name type="scientific">Lentzea alba</name>
    <dbReference type="NCBI Taxonomy" id="2714351"/>
    <lineage>
        <taxon>Bacteria</taxon>
        <taxon>Bacillati</taxon>
        <taxon>Actinomycetota</taxon>
        <taxon>Actinomycetes</taxon>
        <taxon>Pseudonocardiales</taxon>
        <taxon>Pseudonocardiaceae</taxon>
        <taxon>Lentzea</taxon>
    </lineage>
</organism>
<protein>
    <submittedName>
        <fullName evidence="5">Site-specific integrase</fullName>
    </submittedName>
</protein>
<evidence type="ECO:0000256" key="1">
    <source>
        <dbReference type="ARBA" id="ARBA00023125"/>
    </source>
</evidence>
<keyword evidence="2" id="KW-0233">DNA recombination</keyword>
<proteinExistence type="predicted"/>